<sequence>MRYDARMNATQRQRACLVALLAALALPAGAQTPERGLPRVFYGTPPPQVFYGTPLEPAPAPGPVAPPPLAALPPQVPDTSLTIQTGPAYLPPPSYWNRPPAWLGQPERPPRQPRAQPRRTVREPGPYDSPLPDARRVGRPSDAPLRARPWPTPERPLYGRPPGS</sequence>
<gene>
    <name evidence="3" type="ORF">Rmf_23140</name>
</gene>
<organism evidence="3 4">
    <name type="scientific">Roseomonas fluvialis</name>
    <dbReference type="NCBI Taxonomy" id="1750527"/>
    <lineage>
        <taxon>Bacteria</taxon>
        <taxon>Pseudomonadati</taxon>
        <taxon>Pseudomonadota</taxon>
        <taxon>Alphaproteobacteria</taxon>
        <taxon>Acetobacterales</taxon>
        <taxon>Roseomonadaceae</taxon>
        <taxon>Roseomonas</taxon>
    </lineage>
</organism>
<accession>A0ABM7Y3G4</accession>
<proteinExistence type="predicted"/>
<feature type="region of interest" description="Disordered" evidence="1">
    <location>
        <begin position="53"/>
        <end position="164"/>
    </location>
</feature>
<feature type="signal peptide" evidence="2">
    <location>
        <begin position="1"/>
        <end position="30"/>
    </location>
</feature>
<reference evidence="3 4" key="1">
    <citation type="journal article" date="2016" name="Microbes Environ.">
        <title>Phylogenetically diverse aerobic anoxygenic phototrophic bacteria isolated from epilithic biofilms in Tama river, Japan.</title>
        <authorList>
            <person name="Hirose S."/>
            <person name="Matsuura K."/>
            <person name="Haruta S."/>
        </authorList>
    </citation>
    <scope>NUCLEOTIDE SEQUENCE [LARGE SCALE GENOMIC DNA]</scope>
    <source>
        <strain evidence="3 4">S08</strain>
    </source>
</reference>
<feature type="compositionally biased region" description="Pro residues" evidence="1">
    <location>
        <begin position="56"/>
        <end position="76"/>
    </location>
</feature>
<name>A0ABM7Y3G4_9PROT</name>
<keyword evidence="4" id="KW-1185">Reference proteome</keyword>
<evidence type="ECO:0000256" key="1">
    <source>
        <dbReference type="SAM" id="MobiDB-lite"/>
    </source>
</evidence>
<evidence type="ECO:0000313" key="4">
    <source>
        <dbReference type="Proteomes" id="UP000831327"/>
    </source>
</evidence>
<evidence type="ECO:0000313" key="3">
    <source>
        <dbReference type="EMBL" id="BDG72385.1"/>
    </source>
</evidence>
<keyword evidence="2" id="KW-0732">Signal</keyword>
<dbReference type="Proteomes" id="UP000831327">
    <property type="component" value="Chromosome"/>
</dbReference>
<dbReference type="EMBL" id="AP025637">
    <property type="protein sequence ID" value="BDG72385.1"/>
    <property type="molecule type" value="Genomic_DNA"/>
</dbReference>
<evidence type="ECO:0000256" key="2">
    <source>
        <dbReference type="SAM" id="SignalP"/>
    </source>
</evidence>
<protein>
    <submittedName>
        <fullName evidence="3">Uncharacterized protein</fullName>
    </submittedName>
</protein>
<feature type="chain" id="PRO_5046374838" evidence="2">
    <location>
        <begin position="31"/>
        <end position="164"/>
    </location>
</feature>